<dbReference type="NCBIfam" id="TIGR00687">
    <property type="entry name" value="pyridox_kin"/>
    <property type="match status" value="1"/>
</dbReference>
<dbReference type="EC" id="2.7.1.35" evidence="1"/>
<evidence type="ECO:0000313" key="7">
    <source>
        <dbReference type="EMBL" id="GAK44277.1"/>
    </source>
</evidence>
<evidence type="ECO:0000256" key="3">
    <source>
        <dbReference type="ARBA" id="ARBA00022741"/>
    </source>
</evidence>
<evidence type="ECO:0000256" key="4">
    <source>
        <dbReference type="ARBA" id="ARBA00022777"/>
    </source>
</evidence>
<dbReference type="InterPro" id="IPR004625">
    <property type="entry name" value="PyrdxlKinase"/>
</dbReference>
<evidence type="ECO:0000259" key="6">
    <source>
        <dbReference type="Pfam" id="PF08543"/>
    </source>
</evidence>
<accession>A0A081B8A9</accession>
<keyword evidence="5" id="KW-0067">ATP-binding</keyword>
<dbReference type="GO" id="GO:0005829">
    <property type="term" value="C:cytosol"/>
    <property type="evidence" value="ECO:0007669"/>
    <property type="project" value="TreeGrafter"/>
</dbReference>
<dbReference type="GO" id="GO:0005524">
    <property type="term" value="F:ATP binding"/>
    <property type="evidence" value="ECO:0007669"/>
    <property type="project" value="UniProtKB-KW"/>
</dbReference>
<dbReference type="SUPFAM" id="SSF53613">
    <property type="entry name" value="Ribokinase-like"/>
    <property type="match status" value="1"/>
</dbReference>
<feature type="domain" description="Pyridoxamine kinase/Phosphomethylpyrimidine kinase" evidence="6">
    <location>
        <begin position="20"/>
        <end position="250"/>
    </location>
</feature>
<dbReference type="AlphaFoldDB" id="A0A081B8A9"/>
<keyword evidence="4 7" id="KW-0418">Kinase</keyword>
<dbReference type="GO" id="GO:0009443">
    <property type="term" value="P:pyridoxal 5'-phosphate salvage"/>
    <property type="evidence" value="ECO:0007669"/>
    <property type="project" value="InterPro"/>
</dbReference>
<gene>
    <name evidence="7" type="ORF">M2A_0776</name>
</gene>
<dbReference type="RefSeq" id="WP_045443254.1">
    <property type="nucleotide sequence ID" value="NZ_BBIO01000003.1"/>
</dbReference>
<dbReference type="Gene3D" id="3.40.1190.20">
    <property type="match status" value="1"/>
</dbReference>
<dbReference type="eggNOG" id="COG2240">
    <property type="taxonomic scope" value="Bacteria"/>
</dbReference>
<proteinExistence type="predicted"/>
<comment type="caution">
    <text evidence="7">The sequence shown here is derived from an EMBL/GenBank/DDBJ whole genome shotgun (WGS) entry which is preliminary data.</text>
</comment>
<dbReference type="PANTHER" id="PTHR10534:SF2">
    <property type="entry name" value="PYRIDOXAL KINASE"/>
    <property type="match status" value="1"/>
</dbReference>
<dbReference type="GO" id="GO:0008478">
    <property type="term" value="F:pyridoxal kinase activity"/>
    <property type="evidence" value="ECO:0007669"/>
    <property type="project" value="UniProtKB-EC"/>
</dbReference>
<dbReference type="PANTHER" id="PTHR10534">
    <property type="entry name" value="PYRIDOXAL KINASE"/>
    <property type="match status" value="1"/>
</dbReference>
<dbReference type="Pfam" id="PF08543">
    <property type="entry name" value="Phos_pyr_kin"/>
    <property type="match status" value="1"/>
</dbReference>
<keyword evidence="8" id="KW-1185">Reference proteome</keyword>
<organism evidence="7 8">
    <name type="scientific">Tepidicaulis marinus</name>
    <dbReference type="NCBI Taxonomy" id="1333998"/>
    <lineage>
        <taxon>Bacteria</taxon>
        <taxon>Pseudomonadati</taxon>
        <taxon>Pseudomonadota</taxon>
        <taxon>Alphaproteobacteria</taxon>
        <taxon>Hyphomicrobiales</taxon>
        <taxon>Parvibaculaceae</taxon>
        <taxon>Tepidicaulis</taxon>
    </lineage>
</organism>
<evidence type="ECO:0000256" key="5">
    <source>
        <dbReference type="ARBA" id="ARBA00022840"/>
    </source>
</evidence>
<evidence type="ECO:0000313" key="8">
    <source>
        <dbReference type="Proteomes" id="UP000028702"/>
    </source>
</evidence>
<keyword evidence="3" id="KW-0547">Nucleotide-binding</keyword>
<sequence length="281" mass="30049">MANILCLSSQVARGHVGNSAAVFTLQRLGHEVMALPTTLLSHHPGHGRPAARVSEPAFLEAALSSLEEKGWLADCDAVLTGYFAHPEQLDIAARFIARRRKEAAESKRPFLYLCDPILGDEDTGLYVPENIASGMRALGALADILTPNPFELSHLAGLPCEDMAQTRAAARALKTPYVLATSAPPPEPGFAASVLVSPFHAWRCSTPFIEDVPKGTGDLISALFLGHFLERNEPAHALALASDAAAAIIAASRGAEELRLIANQDALRPNAPRFELEDLQP</sequence>
<keyword evidence="2" id="KW-0808">Transferase</keyword>
<dbReference type="InterPro" id="IPR029056">
    <property type="entry name" value="Ribokinase-like"/>
</dbReference>
<protein>
    <recommendedName>
        <fullName evidence="1">pyridoxal kinase</fullName>
        <ecNumber evidence="1">2.7.1.35</ecNumber>
    </recommendedName>
</protein>
<dbReference type="Proteomes" id="UP000028702">
    <property type="component" value="Unassembled WGS sequence"/>
</dbReference>
<evidence type="ECO:0000256" key="1">
    <source>
        <dbReference type="ARBA" id="ARBA00012104"/>
    </source>
</evidence>
<dbReference type="EMBL" id="BBIO01000003">
    <property type="protein sequence ID" value="GAK44277.1"/>
    <property type="molecule type" value="Genomic_DNA"/>
</dbReference>
<evidence type="ECO:0000256" key="2">
    <source>
        <dbReference type="ARBA" id="ARBA00022679"/>
    </source>
</evidence>
<dbReference type="InterPro" id="IPR013749">
    <property type="entry name" value="PM/HMP-P_kinase-1"/>
</dbReference>
<dbReference type="CDD" id="cd01173">
    <property type="entry name" value="pyridoxal_pyridoxamine_kinase"/>
    <property type="match status" value="1"/>
</dbReference>
<reference evidence="7 8" key="1">
    <citation type="submission" date="2014-07" db="EMBL/GenBank/DDBJ databases">
        <title>Tepidicaulis marinum gen. nov., sp. nov., a novel marine bacterium denitrifying nitrate to nitrous oxide strictly under microaerobic conditions.</title>
        <authorList>
            <person name="Takeuchi M."/>
            <person name="Yamagishi T."/>
            <person name="Kamagata Y."/>
            <person name="Oshima K."/>
            <person name="Hattori M."/>
            <person name="Katayama T."/>
            <person name="Hanada S."/>
            <person name="Tamaki H."/>
            <person name="Marumo K."/>
            <person name="Maeda H."/>
            <person name="Nedachi M."/>
            <person name="Iwasaki W."/>
            <person name="Suwa Y."/>
            <person name="Sakata S."/>
        </authorList>
    </citation>
    <scope>NUCLEOTIDE SEQUENCE [LARGE SCALE GENOMIC DNA]</scope>
    <source>
        <strain evidence="7 8">MA2</strain>
    </source>
</reference>
<name>A0A081B8A9_9HYPH</name>
<dbReference type="STRING" id="1333998.M2A_0776"/>